<feature type="region of interest" description="Disordered" evidence="1">
    <location>
        <begin position="169"/>
        <end position="201"/>
    </location>
</feature>
<name>A0A409YB32_9AGAR</name>
<protein>
    <submittedName>
        <fullName evidence="2">Uncharacterized protein</fullName>
    </submittedName>
</protein>
<comment type="caution">
    <text evidence="2">The sequence shown here is derived from an EMBL/GenBank/DDBJ whole genome shotgun (WGS) entry which is preliminary data.</text>
</comment>
<dbReference type="Proteomes" id="UP000284706">
    <property type="component" value="Unassembled WGS sequence"/>
</dbReference>
<gene>
    <name evidence="2" type="ORF">CVT26_009076</name>
</gene>
<keyword evidence="3" id="KW-1185">Reference proteome</keyword>
<accession>A0A409YB32</accession>
<feature type="compositionally biased region" description="Basic residues" evidence="1">
    <location>
        <begin position="133"/>
        <end position="143"/>
    </location>
</feature>
<dbReference type="InParanoid" id="A0A409YB32"/>
<reference evidence="2 3" key="1">
    <citation type="journal article" date="2018" name="Evol. Lett.">
        <title>Horizontal gene cluster transfer increased hallucinogenic mushroom diversity.</title>
        <authorList>
            <person name="Reynolds H.T."/>
            <person name="Vijayakumar V."/>
            <person name="Gluck-Thaler E."/>
            <person name="Korotkin H.B."/>
            <person name="Matheny P.B."/>
            <person name="Slot J.C."/>
        </authorList>
    </citation>
    <scope>NUCLEOTIDE SEQUENCE [LARGE SCALE GENOMIC DNA]</scope>
    <source>
        <strain evidence="2 3">SRW20</strain>
    </source>
</reference>
<sequence>MPTVLARVQLPPLTTLTIGLQSRYGSLDCHPKGRHFTEHCATGDPPQSTQSTASTSTEIALDGIRRVLETAAPHKHHHTDLSIANLPAPFLSPKVPLDRTCEETRTGESVYAPPRSNAATSSTETRSDLNQERKRRKARGSTNRYRVRFTAKRIKTSGASIHGHWENIGTFSLEQNPQTQKKKRHSPEEKRSGGTPNFATPRASCLHRIQRCQVQESNLLDRQVLCTTTDCAVNHFPLRSEFVPMHSDMPPPTQYTPLCIAGGPPYKSVPYVPDMPPREENFLTLTDLYRRVTRFADRLAERLSEIENS</sequence>
<evidence type="ECO:0000313" key="2">
    <source>
        <dbReference type="EMBL" id="PPR00208.1"/>
    </source>
</evidence>
<proteinExistence type="predicted"/>
<dbReference type="AlphaFoldDB" id="A0A409YB32"/>
<organism evidence="2 3">
    <name type="scientific">Gymnopilus dilepis</name>
    <dbReference type="NCBI Taxonomy" id="231916"/>
    <lineage>
        <taxon>Eukaryota</taxon>
        <taxon>Fungi</taxon>
        <taxon>Dikarya</taxon>
        <taxon>Basidiomycota</taxon>
        <taxon>Agaricomycotina</taxon>
        <taxon>Agaricomycetes</taxon>
        <taxon>Agaricomycetidae</taxon>
        <taxon>Agaricales</taxon>
        <taxon>Agaricineae</taxon>
        <taxon>Hymenogastraceae</taxon>
        <taxon>Gymnopilus</taxon>
    </lineage>
</organism>
<feature type="region of interest" description="Disordered" evidence="1">
    <location>
        <begin position="101"/>
        <end position="143"/>
    </location>
</feature>
<dbReference type="EMBL" id="NHYE01001020">
    <property type="protein sequence ID" value="PPR00208.1"/>
    <property type="molecule type" value="Genomic_DNA"/>
</dbReference>
<feature type="compositionally biased region" description="Polar residues" evidence="1">
    <location>
        <begin position="169"/>
        <end position="179"/>
    </location>
</feature>
<evidence type="ECO:0000256" key="1">
    <source>
        <dbReference type="SAM" id="MobiDB-lite"/>
    </source>
</evidence>
<evidence type="ECO:0000313" key="3">
    <source>
        <dbReference type="Proteomes" id="UP000284706"/>
    </source>
</evidence>